<protein>
    <recommendedName>
        <fullName evidence="1">CdiI immunity protein domain-containing protein</fullName>
    </recommendedName>
</protein>
<dbReference type="EMBL" id="CP040428">
    <property type="protein sequence ID" value="QCT19702.1"/>
    <property type="molecule type" value="Genomic_DNA"/>
</dbReference>
<accession>A0A4P8YME9</accession>
<proteinExistence type="predicted"/>
<dbReference type="KEGG" id="izh:FEM41_08570"/>
<dbReference type="InterPro" id="IPR041129">
    <property type="entry name" value="CdiI_2"/>
</dbReference>
<keyword evidence="3" id="KW-1185">Reference proteome</keyword>
<dbReference type="OrthoDB" id="6624269at2"/>
<evidence type="ECO:0000313" key="3">
    <source>
        <dbReference type="Proteomes" id="UP000302163"/>
    </source>
</evidence>
<evidence type="ECO:0000259" key="1">
    <source>
        <dbReference type="Pfam" id="PF18593"/>
    </source>
</evidence>
<evidence type="ECO:0000313" key="2">
    <source>
        <dbReference type="EMBL" id="QCT19702.1"/>
    </source>
</evidence>
<feature type="domain" description="CdiI immunity protein" evidence="1">
    <location>
        <begin position="3"/>
        <end position="93"/>
    </location>
</feature>
<dbReference type="RefSeq" id="WP_138095579.1">
    <property type="nucleotide sequence ID" value="NZ_CP040428.1"/>
</dbReference>
<sequence length="99" mass="11777">MQRFYHLEQLIQGYFNQDYDIINDGEDTIEGVIALFLKSAPDWMRKELAEEVDNFISTYGDRLEQEFRQRYGFDFAPELWETTACDFLMTVRRMATGQS</sequence>
<organism evidence="2 3">
    <name type="scientific">Jejubacter calystegiae</name>
    <dbReference type="NCBI Taxonomy" id="2579935"/>
    <lineage>
        <taxon>Bacteria</taxon>
        <taxon>Pseudomonadati</taxon>
        <taxon>Pseudomonadota</taxon>
        <taxon>Gammaproteobacteria</taxon>
        <taxon>Enterobacterales</taxon>
        <taxon>Enterobacteriaceae</taxon>
        <taxon>Jejubacter</taxon>
    </lineage>
</organism>
<name>A0A4P8YME9_9ENTR</name>
<dbReference type="AlphaFoldDB" id="A0A4P8YME9"/>
<gene>
    <name evidence="2" type="ORF">FEM41_08570</name>
</gene>
<dbReference type="Proteomes" id="UP000302163">
    <property type="component" value="Chromosome"/>
</dbReference>
<dbReference type="Pfam" id="PF18593">
    <property type="entry name" value="CdiI_2"/>
    <property type="match status" value="1"/>
</dbReference>
<reference evidence="2 3" key="1">
    <citation type="submission" date="2019-05" db="EMBL/GenBank/DDBJ databases">
        <title>Complete genome sequence of Izhakiella calystegiae KSNA2, an endophyte isolated from beach morning glory (Calystegia soldanella).</title>
        <authorList>
            <person name="Jiang L."/>
            <person name="Jeong J.C."/>
            <person name="Kim C.Y."/>
            <person name="Kim D.H."/>
            <person name="Kim S.W."/>
            <person name="Lee j."/>
        </authorList>
    </citation>
    <scope>NUCLEOTIDE SEQUENCE [LARGE SCALE GENOMIC DNA]</scope>
    <source>
        <strain evidence="2 3">KSNA2</strain>
    </source>
</reference>